<reference evidence="2 4" key="1">
    <citation type="submission" date="2015-11" db="EMBL/GenBank/DDBJ databases">
        <title>Complete Genome Sequence of Kocuria flava strain HO-9041.</title>
        <authorList>
            <person name="Zhou M."/>
            <person name="Dai J."/>
        </authorList>
    </citation>
    <scope>NUCLEOTIDE SEQUENCE [LARGE SCALE GENOMIC DNA]</scope>
    <source>
        <strain evidence="2 4">HO-9041</strain>
    </source>
</reference>
<reference evidence="3 5" key="2">
    <citation type="submission" date="2019-07" db="EMBL/GenBank/DDBJ databases">
        <title>Whole genome shotgun sequence of Kocuria flava NBRC 107626.</title>
        <authorList>
            <person name="Hosoyama A."/>
            <person name="Uohara A."/>
            <person name="Ohji S."/>
            <person name="Ichikawa N."/>
        </authorList>
    </citation>
    <scope>NUCLEOTIDE SEQUENCE [LARGE SCALE GENOMIC DNA]</scope>
    <source>
        <strain evidence="3 5">NBRC 107626</strain>
    </source>
</reference>
<dbReference type="STRING" id="446860.AS188_07025"/>
<dbReference type="PANTHER" id="PTHR30005:SF13">
    <property type="entry name" value="EXOPOLYPHOSPHATASE 2"/>
    <property type="match status" value="1"/>
</dbReference>
<protein>
    <submittedName>
        <fullName evidence="2">Exopolyphosphatase</fullName>
    </submittedName>
</protein>
<organism evidence="2 4">
    <name type="scientific">Kocuria flava</name>
    <dbReference type="NCBI Taxonomy" id="446860"/>
    <lineage>
        <taxon>Bacteria</taxon>
        <taxon>Bacillati</taxon>
        <taxon>Actinomycetota</taxon>
        <taxon>Actinomycetes</taxon>
        <taxon>Micrococcales</taxon>
        <taxon>Micrococcaceae</taxon>
        <taxon>Kocuria</taxon>
    </lineage>
</organism>
<evidence type="ECO:0000313" key="5">
    <source>
        <dbReference type="Proteomes" id="UP000321155"/>
    </source>
</evidence>
<dbReference type="Gene3D" id="3.30.420.150">
    <property type="entry name" value="Exopolyphosphatase. Domain 2"/>
    <property type="match status" value="1"/>
</dbReference>
<keyword evidence="5" id="KW-1185">Reference proteome</keyword>
<dbReference type="Pfam" id="PF02541">
    <property type="entry name" value="Ppx-GppA"/>
    <property type="match status" value="1"/>
</dbReference>
<dbReference type="AlphaFoldDB" id="A0A0U3G3N2"/>
<sequence length="321" mass="33760">MRTGAIDCGTNSIRLLIADTREEDGRTVLDDVVREMRVVRLGQGVDATGWLAEAALERTFAAAEHYARLLAEHGVEHLRFVATSATRDAGNRDVFLEGIRTRLGVVPEVVTGDEEARLSFLGAAAALPGLAPEDRVLVVDLGGGSTEFVLGDAEGVRVGRSVDVGCVRMTERHLGSNPPTPAQQEAVLRDVDAALRTVAASVPLAATTHLVGVAGSVTTVTAHALGLPGYDPAAIDGAELPLERIEAAARELTAMTREERARLPYMHEGRVDVIGGGALVWRRIVAAVAEATGGRVRSAVASEHDILDGIALSQVVPSPVE</sequence>
<dbReference type="PANTHER" id="PTHR30005">
    <property type="entry name" value="EXOPOLYPHOSPHATASE"/>
    <property type="match status" value="1"/>
</dbReference>
<dbReference type="InterPro" id="IPR043129">
    <property type="entry name" value="ATPase_NBD"/>
</dbReference>
<evidence type="ECO:0000259" key="1">
    <source>
        <dbReference type="Pfam" id="PF02541"/>
    </source>
</evidence>
<dbReference type="InterPro" id="IPR003695">
    <property type="entry name" value="Ppx_GppA_N"/>
</dbReference>
<evidence type="ECO:0000313" key="4">
    <source>
        <dbReference type="Proteomes" id="UP000057181"/>
    </source>
</evidence>
<dbReference type="Gene3D" id="3.30.420.40">
    <property type="match status" value="1"/>
</dbReference>
<dbReference type="Proteomes" id="UP000321155">
    <property type="component" value="Unassembled WGS sequence"/>
</dbReference>
<dbReference type="GO" id="GO:0016462">
    <property type="term" value="F:pyrophosphatase activity"/>
    <property type="evidence" value="ECO:0007669"/>
    <property type="project" value="TreeGrafter"/>
</dbReference>
<dbReference type="KEGG" id="kfv:AS188_07025"/>
<proteinExistence type="predicted"/>
<evidence type="ECO:0000313" key="2">
    <source>
        <dbReference type="EMBL" id="ALU39546.1"/>
    </source>
</evidence>
<dbReference type="EMBL" id="CP013254">
    <property type="protein sequence ID" value="ALU39546.1"/>
    <property type="molecule type" value="Genomic_DNA"/>
</dbReference>
<dbReference type="InterPro" id="IPR050273">
    <property type="entry name" value="GppA/Ppx_hydrolase"/>
</dbReference>
<evidence type="ECO:0000313" key="3">
    <source>
        <dbReference type="EMBL" id="GEO92832.1"/>
    </source>
</evidence>
<feature type="domain" description="Ppx/GppA phosphatase N-terminal" evidence="1">
    <location>
        <begin position="24"/>
        <end position="312"/>
    </location>
</feature>
<dbReference type="RefSeq" id="WP_058858256.1">
    <property type="nucleotide sequence ID" value="NZ_BJZR01000065.1"/>
</dbReference>
<name>A0A0U3G3N2_9MICC</name>
<dbReference type="Proteomes" id="UP000057181">
    <property type="component" value="Chromosome"/>
</dbReference>
<gene>
    <name evidence="2" type="ORF">AS188_07025</name>
    <name evidence="3" type="ORF">KFL01_21380</name>
</gene>
<dbReference type="OrthoDB" id="9793035at2"/>
<dbReference type="SUPFAM" id="SSF53067">
    <property type="entry name" value="Actin-like ATPase domain"/>
    <property type="match status" value="2"/>
</dbReference>
<accession>A0A0U3G3N2</accession>
<dbReference type="EMBL" id="BJZR01000065">
    <property type="protein sequence ID" value="GEO92832.1"/>
    <property type="molecule type" value="Genomic_DNA"/>
</dbReference>